<organism evidence="1">
    <name type="scientific">viral metagenome</name>
    <dbReference type="NCBI Taxonomy" id="1070528"/>
    <lineage>
        <taxon>unclassified sequences</taxon>
        <taxon>metagenomes</taxon>
        <taxon>organismal metagenomes</taxon>
    </lineage>
</organism>
<sequence length="110" mass="12231">MAEPSPLPSFGTPKLSPWYGCRDIELINGTLFLVEEPTTPQVVFMNNPIYKFVDKYNSAGNNATKIEVLKEMKNAVCSTRIDIHILLQNIIVNGPLPIEVAMSYGDKFTA</sequence>
<proteinExistence type="predicted"/>
<name>A0A6C0CSR7_9ZZZZ</name>
<accession>A0A6C0CSR7</accession>
<dbReference type="EMBL" id="MN739481">
    <property type="protein sequence ID" value="QHT07323.1"/>
    <property type="molecule type" value="Genomic_DNA"/>
</dbReference>
<reference evidence="1" key="1">
    <citation type="journal article" date="2020" name="Nature">
        <title>Giant virus diversity and host interactions through global metagenomics.</title>
        <authorList>
            <person name="Schulz F."/>
            <person name="Roux S."/>
            <person name="Paez-Espino D."/>
            <person name="Jungbluth S."/>
            <person name="Walsh D.A."/>
            <person name="Denef V.J."/>
            <person name="McMahon K.D."/>
            <person name="Konstantinidis K.T."/>
            <person name="Eloe-Fadrosh E.A."/>
            <person name="Kyrpides N.C."/>
            <person name="Woyke T."/>
        </authorList>
    </citation>
    <scope>NUCLEOTIDE SEQUENCE</scope>
    <source>
        <strain evidence="1">GVMAG-M-3300021963-12</strain>
    </source>
</reference>
<evidence type="ECO:0000313" key="1">
    <source>
        <dbReference type="EMBL" id="QHT07323.1"/>
    </source>
</evidence>
<protein>
    <submittedName>
        <fullName evidence="1">Uncharacterized protein</fullName>
    </submittedName>
</protein>
<dbReference type="AlphaFoldDB" id="A0A6C0CSR7"/>